<dbReference type="InterPro" id="IPR036249">
    <property type="entry name" value="Thioredoxin-like_sf"/>
</dbReference>
<dbReference type="GO" id="GO:0051539">
    <property type="term" value="F:4 iron, 4 sulfur cluster binding"/>
    <property type="evidence" value="ECO:0007669"/>
    <property type="project" value="UniProtKB-KW"/>
</dbReference>
<evidence type="ECO:0000256" key="2">
    <source>
        <dbReference type="ARBA" id="ARBA00022485"/>
    </source>
</evidence>
<dbReference type="SUPFAM" id="SSF52833">
    <property type="entry name" value="Thioredoxin-like"/>
    <property type="match status" value="1"/>
</dbReference>
<dbReference type="CDD" id="cd02980">
    <property type="entry name" value="TRX_Fd_family"/>
    <property type="match status" value="1"/>
</dbReference>
<evidence type="ECO:0000313" key="8">
    <source>
        <dbReference type="Proteomes" id="UP000007347"/>
    </source>
</evidence>
<dbReference type="Pfam" id="PF01257">
    <property type="entry name" value="2Fe-2S_thioredx"/>
    <property type="match status" value="1"/>
</dbReference>
<dbReference type="Gene3D" id="6.10.250.1450">
    <property type="match status" value="1"/>
</dbReference>
<keyword evidence="3" id="KW-0479">Metal-binding</keyword>
<dbReference type="FunFam" id="1.20.1440.230:FF:000001">
    <property type="entry name" value="Mitochondrial NADH dehydrogenase flavoprotein 1"/>
    <property type="match status" value="1"/>
</dbReference>
<name>K0NCN0_DESTT</name>
<dbReference type="PROSITE" id="PS00645">
    <property type="entry name" value="COMPLEX1_51K_2"/>
    <property type="match status" value="1"/>
</dbReference>
<reference evidence="7 8" key="1">
    <citation type="journal article" date="2013" name="Environ. Microbiol.">
        <title>Complete genome, catabolic sub-proteomes and key-metabolites of Desulfobacula toluolica Tol2, a marine, aromatic compound-degrading, sulfate-reducing bacterium.</title>
        <authorList>
            <person name="Wohlbrand L."/>
            <person name="Jacob J.H."/>
            <person name="Kube M."/>
            <person name="Mussmann M."/>
            <person name="Jarling R."/>
            <person name="Beck A."/>
            <person name="Amann R."/>
            <person name="Wilkes H."/>
            <person name="Reinhardt R."/>
            <person name="Rabus R."/>
        </authorList>
    </citation>
    <scope>NUCLEOTIDE SEQUENCE [LARGE SCALE GENOMIC DNA]</scope>
    <source>
        <strain evidence="8">DSM 7467 / Tol2</strain>
    </source>
</reference>
<dbReference type="InterPro" id="IPR001949">
    <property type="entry name" value="NADH-UbQ_OxRdtase_51kDa_CS"/>
</dbReference>
<dbReference type="OrthoDB" id="9805533at2"/>
<evidence type="ECO:0000256" key="1">
    <source>
        <dbReference type="ARBA" id="ARBA00007523"/>
    </source>
</evidence>
<organism evidence="7 8">
    <name type="scientific">Desulfobacula toluolica (strain DSM 7467 / Tol2)</name>
    <dbReference type="NCBI Taxonomy" id="651182"/>
    <lineage>
        <taxon>Bacteria</taxon>
        <taxon>Pseudomonadati</taxon>
        <taxon>Thermodesulfobacteriota</taxon>
        <taxon>Desulfobacteria</taxon>
        <taxon>Desulfobacterales</taxon>
        <taxon>Desulfobacteraceae</taxon>
        <taxon>Desulfobacula</taxon>
    </lineage>
</organism>
<dbReference type="GO" id="GO:0046872">
    <property type="term" value="F:metal ion binding"/>
    <property type="evidence" value="ECO:0007669"/>
    <property type="project" value="UniProtKB-KW"/>
</dbReference>
<dbReference type="Gene3D" id="3.10.20.600">
    <property type="match status" value="1"/>
</dbReference>
<dbReference type="SUPFAM" id="SSF142984">
    <property type="entry name" value="Nqo1 middle domain-like"/>
    <property type="match status" value="1"/>
</dbReference>
<protein>
    <submittedName>
        <fullName evidence="7">BamH2: NADH-quinone oxidoreductase, subunit F</fullName>
        <ecNumber evidence="7">1.6.99.5</ecNumber>
    </submittedName>
</protein>
<dbReference type="PANTHER" id="PTHR43578">
    <property type="entry name" value="NADH-QUINONE OXIDOREDUCTASE SUBUNIT F"/>
    <property type="match status" value="1"/>
</dbReference>
<dbReference type="PATRIC" id="fig|651182.5.peg.4867"/>
<keyword evidence="5" id="KW-0411">Iron-sulfur</keyword>
<evidence type="ECO:0000313" key="7">
    <source>
        <dbReference type="EMBL" id="CCK82294.1"/>
    </source>
</evidence>
<keyword evidence="8" id="KW-1185">Reference proteome</keyword>
<dbReference type="RefSeq" id="WP_014959474.1">
    <property type="nucleotide sequence ID" value="NC_018645.1"/>
</dbReference>
<dbReference type="EC" id="1.6.99.5" evidence="7"/>
<gene>
    <name evidence="7" type="primary">bamH2</name>
    <name evidence="7" type="ordered locus">TOL2_C41380</name>
</gene>
<evidence type="ECO:0000259" key="6">
    <source>
        <dbReference type="SMART" id="SM00928"/>
    </source>
</evidence>
<dbReference type="HOGENOM" id="CLU_014881_3_2_7"/>
<evidence type="ECO:0000256" key="5">
    <source>
        <dbReference type="ARBA" id="ARBA00023014"/>
    </source>
</evidence>
<feature type="domain" description="NADH-ubiquinone oxidoreductase 51kDa subunit iron-sulphur binding" evidence="6">
    <location>
        <begin position="460"/>
        <end position="505"/>
    </location>
</feature>
<dbReference type="SUPFAM" id="SSF142019">
    <property type="entry name" value="Nqo1 FMN-binding domain-like"/>
    <property type="match status" value="1"/>
</dbReference>
<dbReference type="GO" id="GO:0016491">
    <property type="term" value="F:oxidoreductase activity"/>
    <property type="evidence" value="ECO:0007669"/>
    <property type="project" value="UniProtKB-KW"/>
</dbReference>
<dbReference type="GO" id="GO:0008137">
    <property type="term" value="F:NADH dehydrogenase (ubiquinone) activity"/>
    <property type="evidence" value="ECO:0007669"/>
    <property type="project" value="InterPro"/>
</dbReference>
<dbReference type="SMART" id="SM00928">
    <property type="entry name" value="NADH_4Fe-4S"/>
    <property type="match status" value="1"/>
</dbReference>
<dbReference type="PANTHER" id="PTHR43578:SF3">
    <property type="entry name" value="NADH-QUINONE OXIDOREDUCTASE SUBUNIT F"/>
    <property type="match status" value="1"/>
</dbReference>
<evidence type="ECO:0000256" key="3">
    <source>
        <dbReference type="ARBA" id="ARBA00022723"/>
    </source>
</evidence>
<dbReference type="SUPFAM" id="SSF140490">
    <property type="entry name" value="Nqo1C-terminal domain-like"/>
    <property type="match status" value="1"/>
</dbReference>
<dbReference type="Pfam" id="PF10589">
    <property type="entry name" value="NADH_4Fe-4S"/>
    <property type="match status" value="1"/>
</dbReference>
<dbReference type="Pfam" id="PF01512">
    <property type="entry name" value="Complex1_51K"/>
    <property type="match status" value="1"/>
</dbReference>
<dbReference type="KEGG" id="dto:TOL2_C41380"/>
<dbReference type="Proteomes" id="UP000007347">
    <property type="component" value="Chromosome"/>
</dbReference>
<dbReference type="InterPro" id="IPR011538">
    <property type="entry name" value="Nuo51_FMN-bd"/>
</dbReference>
<dbReference type="GO" id="GO:0010181">
    <property type="term" value="F:FMN binding"/>
    <property type="evidence" value="ECO:0007669"/>
    <property type="project" value="InterPro"/>
</dbReference>
<dbReference type="InterPro" id="IPR037207">
    <property type="entry name" value="Nuop51_4Fe4S-bd_sf"/>
</dbReference>
<dbReference type="InterPro" id="IPR019575">
    <property type="entry name" value="Nuop51_4Fe4S-bd"/>
</dbReference>
<dbReference type="EMBL" id="FO203503">
    <property type="protein sequence ID" value="CCK82294.1"/>
    <property type="molecule type" value="Genomic_DNA"/>
</dbReference>
<dbReference type="InterPro" id="IPR037225">
    <property type="entry name" value="Nuo51_FMN-bd_sf"/>
</dbReference>
<evidence type="ECO:0000256" key="4">
    <source>
        <dbReference type="ARBA" id="ARBA00023004"/>
    </source>
</evidence>
<dbReference type="AlphaFoldDB" id="K0NCN0"/>
<dbReference type="STRING" id="651182.TOL2_C41380"/>
<sequence>MPRINSAVELEEFGKGLLSQRDPDKSYISVCAGTGCLGLGNEAVISAFETEIKKQSLEAKVELRVTGCHGFCEQGPNVAIYPEDIYYTQVAAGDVPEIITRTVLGKKVIDRLVYTDPHTGEKSVYQSDIPFYKKQMRQLIGNNTRIDSRSIDDYIGIGGYGALSKALFEMTPEQVLDEVKKANLRGRGGGGFAAGRKWETTRNAQADVKYVIVNGHEGEPGATMDRAIFTGNPHSVLEGLIIGAYAIGAQKGFIYTRHDSPQLKNNIYLAIDKAREYGLLGDNILGSGFDFDVEVHFDVGIFVSGESSALMRSIEGKNPEPRPKYIRTSVSGVWDKPSNLNNVETWANVPLIIDKGADWYAGIGTEHSKGSKLISLSGNIVNSGVVEVEFGTTIREIIYDIGGGIPNGKKLKAVHFGGAMGGSMPASLIDTPLDFDALKEVSAPMGAGALMVMDEDTNMVDMNRFFLEFLTNESCGKCVPCREGLKQMLKVLIRLSKGEGKQGDIELLEEIAEVLSVSALCSLGKTASDPLKSSLRYFRDEYEAGIKKTATA</sequence>
<dbReference type="Gene3D" id="3.40.30.10">
    <property type="entry name" value="Glutaredoxin"/>
    <property type="match status" value="1"/>
</dbReference>
<proteinExistence type="inferred from homology"/>
<dbReference type="Gene3D" id="1.20.1440.230">
    <property type="entry name" value="NADH-ubiquinone oxidoreductase 51kDa subunit, iron-sulphur binding domain"/>
    <property type="match status" value="1"/>
</dbReference>
<accession>K0NCN0</accession>
<keyword evidence="4" id="KW-0408">Iron</keyword>
<dbReference type="Gene3D" id="3.40.50.11540">
    <property type="entry name" value="NADH-ubiquinone oxidoreductase 51kDa subunit"/>
    <property type="match status" value="1"/>
</dbReference>
<keyword evidence="7" id="KW-0560">Oxidoreductase</keyword>
<keyword evidence="2" id="KW-0004">4Fe-4S</keyword>
<comment type="similarity">
    <text evidence="1">Belongs to the complex I 51 kDa subunit family.</text>
</comment>